<dbReference type="Proteomes" id="UP001347796">
    <property type="component" value="Unassembled WGS sequence"/>
</dbReference>
<dbReference type="InterPro" id="IPR032482">
    <property type="entry name" value="DUF5054"/>
</dbReference>
<dbReference type="AlphaFoldDB" id="A0AAN8Q679"/>
<evidence type="ECO:0000313" key="1">
    <source>
        <dbReference type="EMBL" id="KAK6192650.1"/>
    </source>
</evidence>
<dbReference type="EMBL" id="JAZGQO010000002">
    <property type="protein sequence ID" value="KAK6192650.1"/>
    <property type="molecule type" value="Genomic_DNA"/>
</dbReference>
<comment type="caution">
    <text evidence="1">The sequence shown here is derived from an EMBL/GenBank/DDBJ whole genome shotgun (WGS) entry which is preliminary data.</text>
</comment>
<sequence>MNHLDVGFNGISPQTGFILNVINKYFQVYFPSAIQLALQMNILGYEERLIYTTHPWLVSFYLDCPPNLVLSGVKLQCPTPTQRESFLYAAKRGDITWHAGPMNMQYEALDASMVEFSLQLSEDMDARIYQPRQHRTMSQRDVPGMTQALLPILARHGIEGITVGVNTVSSPPAVPKIFQWVYQNTSLIAMWHPGGYPLHPGSFPSIPIGLSRDNCVTFSEFEEAMCFSFRGDNQGPPQSVQEVLTSYEVVRGQFPGAYVQASTFEDFVGAAQRIKDKLPVVDKEIGDTWIQGISSDPNKVAQMRAFFRARTDCLESGKCSNIELPVYNASRVLVKLAEHTWGLNSVKDSVNWTNDLFAKQLENKSPNFENVISSWSEQRGFLDLALETLGNHPLAEDVRQQYEDLVPVKPDLSYYEKLSGRNVSCVAGLNFGFDEDGSIIQLQQLSGNNWASPTNPLGQIIYKTYNDTDFNDFHDQYVYTRFYWLQIGKWNLTANCPTCESKIWKTKLMNLYQAKAGTCDILLELSMLEERASTFYGAPTTIYIRYYSLKNSILESDVQWFGKMPTRLAESISYSFQPKLQPGKEWRVGKLGQFIDPLNVVTNGSQRLHAIDKSVTYKDMDGHGIEMVSMDVALTTIHQTVDDVSVLPVPLAPITNISGISFNMFNNVWDCNYIFWNPYKSSEANQKFRFAVLFS</sequence>
<dbReference type="Pfam" id="PF16477">
    <property type="entry name" value="DUF5054"/>
    <property type="match status" value="1"/>
</dbReference>
<protein>
    <submittedName>
        <fullName evidence="1">Uncharacterized protein</fullName>
    </submittedName>
</protein>
<proteinExistence type="predicted"/>
<keyword evidence="2" id="KW-1185">Reference proteome</keyword>
<accession>A0AAN8Q679</accession>
<name>A0AAN8Q679_PATCE</name>
<organism evidence="1 2">
    <name type="scientific">Patella caerulea</name>
    <name type="common">Rayed Mediterranean limpet</name>
    <dbReference type="NCBI Taxonomy" id="87958"/>
    <lineage>
        <taxon>Eukaryota</taxon>
        <taxon>Metazoa</taxon>
        <taxon>Spiralia</taxon>
        <taxon>Lophotrochozoa</taxon>
        <taxon>Mollusca</taxon>
        <taxon>Gastropoda</taxon>
        <taxon>Patellogastropoda</taxon>
        <taxon>Patelloidea</taxon>
        <taxon>Patellidae</taxon>
        <taxon>Patella</taxon>
    </lineage>
</organism>
<reference evidence="1 2" key="1">
    <citation type="submission" date="2024-01" db="EMBL/GenBank/DDBJ databases">
        <title>The genome of the rayed Mediterranean limpet Patella caerulea (Linnaeus, 1758).</title>
        <authorList>
            <person name="Anh-Thu Weber A."/>
            <person name="Halstead-Nussloch G."/>
        </authorList>
    </citation>
    <scope>NUCLEOTIDE SEQUENCE [LARGE SCALE GENOMIC DNA]</scope>
    <source>
        <strain evidence="1">AATW-2023a</strain>
        <tissue evidence="1">Whole specimen</tissue>
    </source>
</reference>
<dbReference type="CDD" id="cd10791">
    <property type="entry name" value="GH38N_AMII_like_1"/>
    <property type="match status" value="1"/>
</dbReference>
<evidence type="ECO:0000313" key="2">
    <source>
        <dbReference type="Proteomes" id="UP001347796"/>
    </source>
</evidence>
<gene>
    <name evidence="1" type="ORF">SNE40_004086</name>
</gene>